<dbReference type="EMBL" id="JAVDPY010000009">
    <property type="protein sequence ID" value="MDR6335873.1"/>
    <property type="molecule type" value="Genomic_DNA"/>
</dbReference>
<evidence type="ECO:0000313" key="5">
    <source>
        <dbReference type="Proteomes" id="UP001245370"/>
    </source>
</evidence>
<proteinExistence type="predicted"/>
<gene>
    <name evidence="3" type="ORF">GGQ86_004371</name>
    <name evidence="2" type="ORF">XFLAVUS301_40380</name>
</gene>
<dbReference type="InterPro" id="IPR036653">
    <property type="entry name" value="CinA-like_C"/>
</dbReference>
<dbReference type="EMBL" id="BSDO01000007">
    <property type="protein sequence ID" value="GLI24364.1"/>
    <property type="molecule type" value="Genomic_DNA"/>
</dbReference>
<dbReference type="Pfam" id="PF02464">
    <property type="entry name" value="CinA"/>
    <property type="match status" value="1"/>
</dbReference>
<reference evidence="2" key="1">
    <citation type="submission" date="2022-12" db="EMBL/GenBank/DDBJ databases">
        <title>Reference genome sequencing for broad-spectrum identification of bacterial and archaeal isolates by mass spectrometry.</title>
        <authorList>
            <person name="Sekiguchi Y."/>
            <person name="Tourlousse D.M."/>
        </authorList>
    </citation>
    <scope>NUCLEOTIDE SEQUENCE</scope>
    <source>
        <strain evidence="2">301</strain>
    </source>
</reference>
<dbReference type="InterPro" id="IPR008136">
    <property type="entry name" value="CinA_C"/>
</dbReference>
<dbReference type="Gene3D" id="3.90.950.20">
    <property type="entry name" value="CinA-like"/>
    <property type="match status" value="1"/>
</dbReference>
<reference evidence="3 5" key="2">
    <citation type="submission" date="2023-07" db="EMBL/GenBank/DDBJ databases">
        <title>Genomic Encyclopedia of Type Strains, Phase IV (KMG-IV): sequencing the most valuable type-strain genomes for metagenomic binning, comparative biology and taxonomic classification.</title>
        <authorList>
            <person name="Goeker M."/>
        </authorList>
    </citation>
    <scope>NUCLEOTIDE SEQUENCE [LARGE SCALE GENOMIC DNA]</scope>
    <source>
        <strain evidence="3 5">DSM 338</strain>
    </source>
</reference>
<name>A0A9W6CPA3_XANFL</name>
<dbReference type="EC" id="3.5.1.42" evidence="3"/>
<keyword evidence="3" id="KW-0378">Hydrolase</keyword>
<organism evidence="2 4">
    <name type="scientific">Xanthobacter flavus</name>
    <dbReference type="NCBI Taxonomy" id="281"/>
    <lineage>
        <taxon>Bacteria</taxon>
        <taxon>Pseudomonadati</taxon>
        <taxon>Pseudomonadota</taxon>
        <taxon>Alphaproteobacteria</taxon>
        <taxon>Hyphomicrobiales</taxon>
        <taxon>Xanthobacteraceae</taxon>
        <taxon>Xanthobacter</taxon>
    </lineage>
</organism>
<evidence type="ECO:0000259" key="1">
    <source>
        <dbReference type="Pfam" id="PF02464"/>
    </source>
</evidence>
<dbReference type="GeneID" id="95764810"/>
<dbReference type="Proteomes" id="UP001144397">
    <property type="component" value="Unassembled WGS sequence"/>
</dbReference>
<evidence type="ECO:0000313" key="4">
    <source>
        <dbReference type="Proteomes" id="UP001144397"/>
    </source>
</evidence>
<protein>
    <submittedName>
        <fullName evidence="3">Nicotinamide-nucleotide amidase</fullName>
        <ecNumber evidence="3">3.5.1.42</ecNumber>
    </submittedName>
</protein>
<evidence type="ECO:0000313" key="2">
    <source>
        <dbReference type="EMBL" id="GLI24364.1"/>
    </source>
</evidence>
<dbReference type="Proteomes" id="UP001245370">
    <property type="component" value="Unassembled WGS sequence"/>
</dbReference>
<dbReference type="SUPFAM" id="SSF142433">
    <property type="entry name" value="CinA-like"/>
    <property type="match status" value="1"/>
</dbReference>
<accession>A0A9W6CPA3</accession>
<dbReference type="GO" id="GO:0019159">
    <property type="term" value="F:nicotinamide-nucleotide amidase activity"/>
    <property type="evidence" value="ECO:0007669"/>
    <property type="project" value="UniProtKB-EC"/>
</dbReference>
<keyword evidence="5" id="KW-1185">Reference proteome</keyword>
<feature type="domain" description="CinA C-terminal" evidence="1">
    <location>
        <begin position="20"/>
        <end position="172"/>
    </location>
</feature>
<dbReference type="AlphaFoldDB" id="A0A9W6CPA3"/>
<comment type="caution">
    <text evidence="2">The sequence shown here is derived from an EMBL/GenBank/DDBJ whole genome shotgun (WGS) entry which is preliminary data.</text>
</comment>
<dbReference type="RefSeq" id="WP_229643353.1">
    <property type="nucleotide sequence ID" value="NZ_BSDO01000007.1"/>
</dbReference>
<sequence>MPDTALLQADETLFPAPLLTLAADVLAAARARNIRLAAAETVTSGLVAACLTSVSGASEIFERGYVLYHSSAKATGLDVPAAVSAAHGAVSAEVTRGLAQGLLGHSEAGATVAITGYAGPGGGNAVNPVGTIFIAVATRDGGLAEERHVFPGSRDNVRLCAVQAALALLKSQLA</sequence>
<evidence type="ECO:0000313" key="3">
    <source>
        <dbReference type="EMBL" id="MDR6335873.1"/>
    </source>
</evidence>
<dbReference type="NCBIfam" id="TIGR00199">
    <property type="entry name" value="PncC_domain"/>
    <property type="match status" value="1"/>
</dbReference>